<dbReference type="InterPro" id="IPR051158">
    <property type="entry name" value="Metallophosphoesterase_sf"/>
</dbReference>
<dbReference type="Proteomes" id="UP000013167">
    <property type="component" value="Unassembled WGS sequence"/>
</dbReference>
<evidence type="ECO:0000313" key="6">
    <source>
        <dbReference type="Proteomes" id="UP000013167"/>
    </source>
</evidence>
<dbReference type="Gene3D" id="3.60.21.10">
    <property type="match status" value="1"/>
</dbReference>
<comment type="caution">
    <text evidence="5">The sequence shown here is derived from an EMBL/GenBank/DDBJ whole genome shotgun (WGS) entry which is preliminary data.</text>
</comment>
<dbReference type="eggNOG" id="COG1408">
    <property type="taxonomic scope" value="Bacteria"/>
</dbReference>
<name>N0E3W2_9MICO</name>
<evidence type="ECO:0000256" key="3">
    <source>
        <dbReference type="SAM" id="Phobius"/>
    </source>
</evidence>
<dbReference type="Pfam" id="PF00149">
    <property type="entry name" value="Metallophos"/>
    <property type="match status" value="1"/>
</dbReference>
<dbReference type="HOGENOM" id="CLU_394279_0_0_11"/>
<gene>
    <name evidence="5" type="ORF">BN10_230022</name>
</gene>
<dbReference type="GO" id="GO:0046872">
    <property type="term" value="F:metal ion binding"/>
    <property type="evidence" value="ECO:0007669"/>
    <property type="project" value="UniProtKB-KW"/>
</dbReference>
<dbReference type="InterPro" id="IPR004843">
    <property type="entry name" value="Calcineurin-like_PHP"/>
</dbReference>
<dbReference type="STRING" id="1193181.BN10_230022"/>
<dbReference type="GO" id="GO:0016020">
    <property type="term" value="C:membrane"/>
    <property type="evidence" value="ECO:0007669"/>
    <property type="project" value="GOC"/>
</dbReference>
<feature type="transmembrane region" description="Helical" evidence="3">
    <location>
        <begin position="342"/>
        <end position="363"/>
    </location>
</feature>
<keyword evidence="1" id="KW-0479">Metal-binding</keyword>
<dbReference type="EMBL" id="CAIZ01000090">
    <property type="protein sequence ID" value="CCH69579.1"/>
    <property type="molecule type" value="Genomic_DNA"/>
</dbReference>
<dbReference type="CDD" id="cd00838">
    <property type="entry name" value="MPP_superfamily"/>
    <property type="match status" value="1"/>
</dbReference>
<feature type="transmembrane region" description="Helical" evidence="3">
    <location>
        <begin position="137"/>
        <end position="156"/>
    </location>
</feature>
<evidence type="ECO:0000256" key="2">
    <source>
        <dbReference type="ARBA" id="ARBA00022801"/>
    </source>
</evidence>
<dbReference type="OrthoDB" id="5241348at2"/>
<dbReference type="InterPro" id="IPR009339">
    <property type="entry name" value="DUF998"/>
</dbReference>
<proteinExistence type="predicted"/>
<accession>N0E3W2</accession>
<organism evidence="5 6">
    <name type="scientific">Phycicoccus elongatus Lp2</name>
    <dbReference type="NCBI Taxonomy" id="1193181"/>
    <lineage>
        <taxon>Bacteria</taxon>
        <taxon>Bacillati</taxon>
        <taxon>Actinomycetota</taxon>
        <taxon>Actinomycetes</taxon>
        <taxon>Micrococcales</taxon>
        <taxon>Intrasporangiaceae</taxon>
        <taxon>Phycicoccus</taxon>
    </lineage>
</organism>
<feature type="transmembrane region" description="Helical" evidence="3">
    <location>
        <begin position="110"/>
        <end position="130"/>
    </location>
</feature>
<keyword evidence="3" id="KW-0472">Membrane</keyword>
<evidence type="ECO:0000256" key="1">
    <source>
        <dbReference type="ARBA" id="ARBA00022723"/>
    </source>
</evidence>
<dbReference type="GO" id="GO:0008758">
    <property type="term" value="F:UDP-2,3-diacylglucosamine hydrolase activity"/>
    <property type="evidence" value="ECO:0007669"/>
    <property type="project" value="TreeGrafter"/>
</dbReference>
<dbReference type="InterPro" id="IPR029052">
    <property type="entry name" value="Metallo-depent_PP-like"/>
</dbReference>
<dbReference type="AlphaFoldDB" id="N0E3W2"/>
<feature type="transmembrane region" description="Helical" evidence="3">
    <location>
        <begin position="86"/>
        <end position="104"/>
    </location>
</feature>
<protein>
    <submittedName>
        <fullName evidence="5">Putative integral membrane protein</fullName>
    </submittedName>
</protein>
<keyword evidence="2" id="KW-0378">Hydrolase</keyword>
<sequence length="699" mass="73243">MPRVTPRPRLALASALVALLAHVSGWVLTDRLQADPFDATTTGLSVLAATGQPHAWLFTTSLLVSAAALAVVSFTLPGIRGWGRAVLALSAVSVGIFALSPLDLARSPSALHVVAGCAALVGLCAWPWAVTAHRTLHWGYAAGSAFAVVLLAATLTDRMDWPEGTTERLVTMLLLSGLATSAGLAWWNAGHRVGSRPVRQILAFALTAVACALTGVSATAIAPVRAETRHYAASVNLDPDPLASASLVAPTVFGDIDVAFRGLAPGIRATPQVKASITELLSRPNISASSLAPGPLELDNAIRSAATGLAVRFAVGSLLIVGLVVLAGSLRRRRFAGWAATARALGAAVLAMAVTGASAALTYRPDQASGFTSTGILSTVQANSGLLADVEARSKEVAPYLTNLVALTNALQQRYRPYPGDTTVALRLLLISDVHGGNQYPLAKELITAEQVDAVVDAGDLLTFGTVEEGEAAGIFDGIASLGVPYFFVKGNHDATSSTDRAVLDRLAKIPNVVLLHTDDDHFTEATLHGIRITGINDTRWFGDDGKRTADRQRPAIEAYQSAFVGRDEPDLFVTHHPLGAREVTAKVTVNGHMHTPSLEGNRIQVGTFTGGGPFTHYVQTEDGGELAGQPSAFDLLTFGTDCHVAELTRFTFRNLIEGRPAYDQVSIINGNRLDTSAATPGRTCPATGTLSRTGVTVP</sequence>
<keyword evidence="6" id="KW-1185">Reference proteome</keyword>
<keyword evidence="3" id="KW-0812">Transmembrane</keyword>
<reference evidence="5 6" key="1">
    <citation type="journal article" date="2013" name="ISME J.">
        <title>A metabolic model for members of the genus Tetrasphaera involved in enhanced biological phosphorus removal.</title>
        <authorList>
            <person name="Kristiansen R."/>
            <person name="Nguyen H.T.T."/>
            <person name="Saunders A.M."/>
            <person name="Nielsen J.L."/>
            <person name="Wimmer R."/>
            <person name="Le V.Q."/>
            <person name="McIlroy S.J."/>
            <person name="Petrovski S."/>
            <person name="Seviour R.J."/>
            <person name="Calteau A."/>
            <person name="Nielsen K.L."/>
            <person name="Nielsen P.H."/>
        </authorList>
    </citation>
    <scope>NUCLEOTIDE SEQUENCE [LARGE SCALE GENOMIC DNA]</scope>
    <source>
        <strain evidence="5 6">Lp2</strain>
    </source>
</reference>
<evidence type="ECO:0000313" key="5">
    <source>
        <dbReference type="EMBL" id="CCH69579.1"/>
    </source>
</evidence>
<keyword evidence="3" id="KW-1133">Transmembrane helix</keyword>
<dbReference type="SUPFAM" id="SSF56300">
    <property type="entry name" value="Metallo-dependent phosphatases"/>
    <property type="match status" value="1"/>
</dbReference>
<feature type="transmembrane region" description="Helical" evidence="3">
    <location>
        <begin position="201"/>
        <end position="222"/>
    </location>
</feature>
<feature type="domain" description="Calcineurin-like phosphoesterase" evidence="4">
    <location>
        <begin position="426"/>
        <end position="597"/>
    </location>
</feature>
<dbReference type="RefSeq" id="WP_010849489.1">
    <property type="nucleotide sequence ID" value="NZ_HF570956.1"/>
</dbReference>
<dbReference type="GO" id="GO:0009245">
    <property type="term" value="P:lipid A biosynthetic process"/>
    <property type="evidence" value="ECO:0007669"/>
    <property type="project" value="TreeGrafter"/>
</dbReference>
<feature type="transmembrane region" description="Helical" evidence="3">
    <location>
        <begin position="309"/>
        <end position="330"/>
    </location>
</feature>
<dbReference type="PANTHER" id="PTHR31302:SF31">
    <property type="entry name" value="PHOSPHODIESTERASE YAEI"/>
    <property type="match status" value="1"/>
</dbReference>
<feature type="transmembrane region" description="Helical" evidence="3">
    <location>
        <begin position="168"/>
        <end position="189"/>
    </location>
</feature>
<dbReference type="PANTHER" id="PTHR31302">
    <property type="entry name" value="TRANSMEMBRANE PROTEIN WITH METALLOPHOSPHOESTERASE DOMAIN-RELATED"/>
    <property type="match status" value="1"/>
</dbReference>
<dbReference type="Pfam" id="PF06197">
    <property type="entry name" value="DUF998"/>
    <property type="match status" value="1"/>
</dbReference>
<evidence type="ECO:0000259" key="4">
    <source>
        <dbReference type="Pfam" id="PF00149"/>
    </source>
</evidence>
<feature type="transmembrane region" description="Helical" evidence="3">
    <location>
        <begin position="53"/>
        <end position="74"/>
    </location>
</feature>